<feature type="non-terminal residue" evidence="1">
    <location>
        <position position="51"/>
    </location>
</feature>
<evidence type="ECO:0000313" key="2">
    <source>
        <dbReference type="Proteomes" id="UP000004810"/>
    </source>
</evidence>
<evidence type="ECO:0000313" key="1">
    <source>
        <dbReference type="EMBL" id="EJW70511.1"/>
    </source>
</evidence>
<dbReference type="EMBL" id="ADBV01021606">
    <property type="protein sequence ID" value="EJW70511.1"/>
    <property type="molecule type" value="Genomic_DNA"/>
</dbReference>
<organism evidence="1 2">
    <name type="scientific">Wuchereria bancrofti</name>
    <dbReference type="NCBI Taxonomy" id="6293"/>
    <lineage>
        <taxon>Eukaryota</taxon>
        <taxon>Metazoa</taxon>
        <taxon>Ecdysozoa</taxon>
        <taxon>Nematoda</taxon>
        <taxon>Chromadorea</taxon>
        <taxon>Rhabditida</taxon>
        <taxon>Spirurina</taxon>
        <taxon>Spiruromorpha</taxon>
        <taxon>Filarioidea</taxon>
        <taxon>Onchocercidae</taxon>
        <taxon>Wuchereria</taxon>
    </lineage>
</organism>
<sequence>MSYQIAEQVSSEKLFTIDGLIRLGHYTIFFMHYNGIFSSVTTWQYVLYGLC</sequence>
<reference evidence="2" key="1">
    <citation type="submission" date="2012-08" db="EMBL/GenBank/DDBJ databases">
        <title>The Genome Sequence of Wuchereria bancrofti.</title>
        <authorList>
            <person name="Nutman T.B."/>
            <person name="Fink D.L."/>
            <person name="Russ C."/>
            <person name="Young S."/>
            <person name="Zeng Q."/>
            <person name="Koehrsen M."/>
            <person name="Alvarado L."/>
            <person name="Berlin A."/>
            <person name="Chapman S.B."/>
            <person name="Chen Z."/>
            <person name="Freedman E."/>
            <person name="Gellesch M."/>
            <person name="Goldberg J."/>
            <person name="Griggs A."/>
            <person name="Gujja S."/>
            <person name="Heilman E.R."/>
            <person name="Heiman D."/>
            <person name="Hepburn T."/>
            <person name="Howarth C."/>
            <person name="Jen D."/>
            <person name="Larson L."/>
            <person name="Lewis B."/>
            <person name="Mehta T."/>
            <person name="Park D."/>
            <person name="Pearson M."/>
            <person name="Roberts A."/>
            <person name="Saif S."/>
            <person name="Shea T."/>
            <person name="Shenoy N."/>
            <person name="Sisk P."/>
            <person name="Stolte C."/>
            <person name="Sykes S."/>
            <person name="Walk T."/>
            <person name="White J."/>
            <person name="Yandava C."/>
            <person name="Haas B."/>
            <person name="Henn M.R."/>
            <person name="Nusbaum C."/>
            <person name="Birren B."/>
        </authorList>
    </citation>
    <scope>NUCLEOTIDE SEQUENCE [LARGE SCALE GENOMIC DNA]</scope>
    <source>
        <strain evidence="2">NA</strain>
    </source>
</reference>
<dbReference type="AlphaFoldDB" id="J9DM05"/>
<protein>
    <submittedName>
        <fullName evidence="1">Uncharacterized protein</fullName>
    </submittedName>
</protein>
<accession>J9DM05</accession>
<comment type="caution">
    <text evidence="1">The sequence shown here is derived from an EMBL/GenBank/DDBJ whole genome shotgun (WGS) entry which is preliminary data.</text>
</comment>
<gene>
    <name evidence="1" type="ORF">WUBG_18584</name>
</gene>
<dbReference type="Proteomes" id="UP000004810">
    <property type="component" value="Unassembled WGS sequence"/>
</dbReference>
<name>J9DM05_WUCBA</name>
<proteinExistence type="predicted"/>